<dbReference type="AlphaFoldDB" id="A0A9N8DA05"/>
<evidence type="ECO:0000256" key="4">
    <source>
        <dbReference type="ARBA" id="ARBA00023295"/>
    </source>
</evidence>
<feature type="compositionally biased region" description="Polar residues" evidence="5">
    <location>
        <begin position="114"/>
        <end position="124"/>
    </location>
</feature>
<dbReference type="GO" id="GO:0005634">
    <property type="term" value="C:nucleus"/>
    <property type="evidence" value="ECO:0007669"/>
    <property type="project" value="TreeGrafter"/>
</dbReference>
<protein>
    <submittedName>
        <fullName evidence="7">Endonuclease</fullName>
    </submittedName>
</protein>
<accession>A0A9N8DA05</accession>
<evidence type="ECO:0000256" key="1">
    <source>
        <dbReference type="ARBA" id="ARBA00022763"/>
    </source>
</evidence>
<keyword evidence="8" id="KW-1185">Reference proteome</keyword>
<dbReference type="EMBL" id="CAICTM010000011">
    <property type="protein sequence ID" value="CAB9496936.1"/>
    <property type="molecule type" value="Genomic_DNA"/>
</dbReference>
<reference evidence="7" key="1">
    <citation type="submission" date="2020-06" db="EMBL/GenBank/DDBJ databases">
        <authorList>
            <consortium name="Plant Systems Biology data submission"/>
        </authorList>
    </citation>
    <scope>NUCLEOTIDE SEQUENCE</scope>
    <source>
        <strain evidence="7">D6</strain>
    </source>
</reference>
<keyword evidence="1" id="KW-0227">DNA damage</keyword>
<evidence type="ECO:0000256" key="3">
    <source>
        <dbReference type="ARBA" id="ARBA00023204"/>
    </source>
</evidence>
<dbReference type="PANTHER" id="PTHR43286:SF1">
    <property type="entry name" value="ENDONUCLEASE III-LIKE PROTEIN 1"/>
    <property type="match status" value="1"/>
</dbReference>
<keyword evidence="4" id="KW-0326">Glycosidase</keyword>
<feature type="region of interest" description="Disordered" evidence="5">
    <location>
        <begin position="1"/>
        <end position="124"/>
    </location>
</feature>
<keyword evidence="7" id="KW-0540">Nuclease</keyword>
<dbReference type="InterPro" id="IPR011257">
    <property type="entry name" value="DNA_glycosylase"/>
</dbReference>
<evidence type="ECO:0000313" key="7">
    <source>
        <dbReference type="EMBL" id="CAB9496936.1"/>
    </source>
</evidence>
<feature type="domain" description="HhH-GPD" evidence="6">
    <location>
        <begin position="259"/>
        <end position="337"/>
    </location>
</feature>
<evidence type="ECO:0000256" key="2">
    <source>
        <dbReference type="ARBA" id="ARBA00022801"/>
    </source>
</evidence>
<dbReference type="SUPFAM" id="SSF48150">
    <property type="entry name" value="DNA-glycosylase"/>
    <property type="match status" value="1"/>
</dbReference>
<feature type="region of interest" description="Disordered" evidence="5">
    <location>
        <begin position="180"/>
        <end position="226"/>
    </location>
</feature>
<dbReference type="GO" id="GO:0000703">
    <property type="term" value="F:oxidized pyrimidine nucleobase lesion DNA N-glycosylase activity"/>
    <property type="evidence" value="ECO:0007669"/>
    <property type="project" value="TreeGrafter"/>
</dbReference>
<dbReference type="Proteomes" id="UP001153069">
    <property type="component" value="Unassembled WGS sequence"/>
</dbReference>
<dbReference type="OrthoDB" id="2099276at2759"/>
<name>A0A9N8DA05_9STRA</name>
<feature type="compositionally biased region" description="Basic residues" evidence="5">
    <location>
        <begin position="1"/>
        <end position="11"/>
    </location>
</feature>
<keyword evidence="3" id="KW-0234">DNA repair</keyword>
<comment type="caution">
    <text evidence="7">The sequence shown here is derived from an EMBL/GenBank/DDBJ whole genome shotgun (WGS) entry which is preliminary data.</text>
</comment>
<feature type="compositionally biased region" description="Basic and acidic residues" evidence="5">
    <location>
        <begin position="35"/>
        <end position="50"/>
    </location>
</feature>
<sequence length="376" mass="41545">MSSIRRGKKRPNKGEDDTNSTAAKISRFFLPSKRQRAESQQEAAEPKSKEPPVIVDLLADDSDNDEDNQSSSFFKDAVAPKDTESATAAGSETDLLKEQQQSTDNDYDGALSEEQVSNTGSILVSTDCDTATKDICADETKADSISHDESSPPVNPFEMFAFSAAASSASDTPICWVKPKSATSGATSNKVHNKKDNRKVSSSAAKSDKKKNKTKQSSGWVPMKDHTEEEKKKIVIKWQTMADPAASLEDQRFQVLVAARLHARCQDGPVRKAMKELQTWFGKNNFTVQRMASVKDPKELQDCIKNLQYYITKAGNLVKAAQEIKMRFGARVPEDEHSLKQITGIGPVLADVLAYVNTRARHRERQQSKVQKDDDG</sequence>
<dbReference type="InterPro" id="IPR003265">
    <property type="entry name" value="HhH-GPD_domain"/>
</dbReference>
<keyword evidence="2" id="KW-0378">Hydrolase</keyword>
<feature type="compositionally biased region" description="Acidic residues" evidence="5">
    <location>
        <begin position="58"/>
        <end position="68"/>
    </location>
</feature>
<evidence type="ECO:0000259" key="6">
    <source>
        <dbReference type="Pfam" id="PF00730"/>
    </source>
</evidence>
<gene>
    <name evidence="7" type="ORF">SEMRO_11_G008960.1</name>
</gene>
<organism evidence="7 8">
    <name type="scientific">Seminavis robusta</name>
    <dbReference type="NCBI Taxonomy" id="568900"/>
    <lineage>
        <taxon>Eukaryota</taxon>
        <taxon>Sar</taxon>
        <taxon>Stramenopiles</taxon>
        <taxon>Ochrophyta</taxon>
        <taxon>Bacillariophyta</taxon>
        <taxon>Bacillariophyceae</taxon>
        <taxon>Bacillariophycidae</taxon>
        <taxon>Naviculales</taxon>
        <taxon>Naviculaceae</taxon>
        <taxon>Seminavis</taxon>
    </lineage>
</organism>
<proteinExistence type="predicted"/>
<evidence type="ECO:0000313" key="8">
    <source>
        <dbReference type="Proteomes" id="UP001153069"/>
    </source>
</evidence>
<dbReference type="GO" id="GO:0006285">
    <property type="term" value="P:base-excision repair, AP site formation"/>
    <property type="evidence" value="ECO:0007669"/>
    <property type="project" value="TreeGrafter"/>
</dbReference>
<dbReference type="Gene3D" id="1.10.340.30">
    <property type="entry name" value="Hypothetical protein, domain 2"/>
    <property type="match status" value="1"/>
</dbReference>
<evidence type="ECO:0000256" key="5">
    <source>
        <dbReference type="SAM" id="MobiDB-lite"/>
    </source>
</evidence>
<feature type="compositionally biased region" description="Polar residues" evidence="5">
    <location>
        <begin position="181"/>
        <end position="190"/>
    </location>
</feature>
<dbReference type="GO" id="GO:0006289">
    <property type="term" value="P:nucleotide-excision repair"/>
    <property type="evidence" value="ECO:0007669"/>
    <property type="project" value="TreeGrafter"/>
</dbReference>
<dbReference type="GO" id="GO:0003906">
    <property type="term" value="F:DNA-(apurinic or apyrimidinic site) endonuclease activity"/>
    <property type="evidence" value="ECO:0007669"/>
    <property type="project" value="TreeGrafter"/>
</dbReference>
<dbReference type="PANTHER" id="PTHR43286">
    <property type="entry name" value="ENDONUCLEASE III-LIKE PROTEIN 1"/>
    <property type="match status" value="1"/>
</dbReference>
<dbReference type="Pfam" id="PF00730">
    <property type="entry name" value="HhH-GPD"/>
    <property type="match status" value="1"/>
</dbReference>
<keyword evidence="7" id="KW-0255">Endonuclease</keyword>